<dbReference type="InterPro" id="IPR013665">
    <property type="entry name" value="Sfi1_dom"/>
</dbReference>
<organism evidence="3 4">
    <name type="scientific">Ceratocystis fimbriata CBS 114723</name>
    <dbReference type="NCBI Taxonomy" id="1035309"/>
    <lineage>
        <taxon>Eukaryota</taxon>
        <taxon>Fungi</taxon>
        <taxon>Dikarya</taxon>
        <taxon>Ascomycota</taxon>
        <taxon>Pezizomycotina</taxon>
        <taxon>Sordariomycetes</taxon>
        <taxon>Hypocreomycetidae</taxon>
        <taxon>Microascales</taxon>
        <taxon>Ceratocystidaceae</taxon>
        <taxon>Ceratocystis</taxon>
    </lineage>
</organism>
<dbReference type="STRING" id="1035309.A0A2C5WMG2"/>
<reference evidence="3 4" key="2">
    <citation type="journal article" date="2013" name="IMA Fungus">
        <title>IMA Genome-F 1: Ceratocystis fimbriata: Draft nuclear genome sequence for the plant pathogen, Ceratocystis fimbriata.</title>
        <authorList>
            <person name="Wilken P.M."/>
            <person name="Steenkamp E.T."/>
            <person name="Wingfield M.J."/>
            <person name="de Beer Z.W."/>
            <person name="Wingfield B.D."/>
        </authorList>
    </citation>
    <scope>NUCLEOTIDE SEQUENCE [LARGE SCALE GENOMIC DNA]</scope>
    <source>
        <strain evidence="3 4">CBS 114723</strain>
    </source>
</reference>
<evidence type="ECO:0000256" key="1">
    <source>
        <dbReference type="SAM" id="MobiDB-lite"/>
    </source>
</evidence>
<feature type="domain" description="Sfi1 spindle body" evidence="2">
    <location>
        <begin position="610"/>
        <end position="931"/>
    </location>
</feature>
<evidence type="ECO:0000259" key="2">
    <source>
        <dbReference type="Pfam" id="PF08457"/>
    </source>
</evidence>
<accession>A0A2C5WMG2</accession>
<keyword evidence="4" id="KW-1185">Reference proteome</keyword>
<evidence type="ECO:0000313" key="3">
    <source>
        <dbReference type="EMBL" id="PHH51479.1"/>
    </source>
</evidence>
<evidence type="ECO:0000313" key="4">
    <source>
        <dbReference type="Proteomes" id="UP000222788"/>
    </source>
</evidence>
<proteinExistence type="predicted"/>
<dbReference type="AlphaFoldDB" id="A0A2C5WMG2"/>
<dbReference type="EMBL" id="APWK03000092">
    <property type="protein sequence ID" value="PHH51479.1"/>
    <property type="molecule type" value="Genomic_DNA"/>
</dbReference>
<name>A0A2C5WMG2_9PEZI</name>
<feature type="compositionally biased region" description="Acidic residues" evidence="1">
    <location>
        <begin position="1078"/>
        <end position="1089"/>
    </location>
</feature>
<dbReference type="Proteomes" id="UP000222788">
    <property type="component" value="Unassembled WGS sequence"/>
</dbReference>
<comment type="caution">
    <text evidence="3">The sequence shown here is derived from an EMBL/GenBank/DDBJ whole genome shotgun (WGS) entry which is preliminary data.</text>
</comment>
<sequence length="1089" mass="125728">MSKPSLGSDEYYSNSDIQILHEIVKAAQYLLDTLPPSECIPTSALFRAYDEILPAHGIDPDDDQHFSRILFRIGGERGDEPLIKKFEIVLDRMGIQIIFDDVTGAVTTEYPLRARRQSLTTVPEEQTHQIQAEESSYENGTAQTTASPRIPEISHSSPDVTQEFAAAKPVGDASARPPYEMPRTATWLMEARRQMRDLGIDNDNADETSGNSKESKHEQEQKEEEGIGDKEAGYEDVEDAYEPTVPVHINNDNRPKTSHVQKTPSVIATQYAPTSRRKNHHSPSENTTIERDPVFEHVAARVIPAPSSPTQTTQPSHVLRRLDANLDEMEARAQLAYDFYLVTNATRLFRWWRDKAKSWPATEDYYEAMAMTEQRRCTMQITIMQWQDQAFFLKKQRIEEAKAAQKQQEYVKIERVATRAGQIYQITNNFVIWLAYSKVEAERIAVARRHILRKRHFDSWKKLTLGYLAMSHRFVLTINFKRWAEFSHETARREHKADVLCSSRVANMTLREWKREYRERLAEEHRNRNIRRCIMGQWLQVTESKMAHGSRLEHKYQIAIARKITSLWHGWSDLRLKQWNHGSHLMAYYQASSLFQIWGAIDVEADLQQTYDGKLTMDALRDWNLEAKCCWMQNSSRHKLRSVAFRDWNLLQRMAVFQRRRDQNLKEVLFSSLLSYTGILTDMNSKASMTKAARQASHTVLESYLHNWAVVSCSLSRTEARVSRREAIDTISDCLLEWKQASRCQPEMRRWSNRGEYFLTTSCYFLPWVERSKEVRKERLAAAFTKGRALQKERLVQRCWKLWGESSQRGNAQTHRCKVAQRRHNRYLVSRSLEAWLSACFWLGEIEESVEVDGAEKMFSSMLSLWLDQADVRNNNESTSWAIWAHQVVTEAWEYWDLAMEAVEEKQANAPRREKKRMSKLVHQEFLAWLEAANKNMTSSFPANEQHLWVHTPAPQPMSSTAPNSIARFSTRSQPVVSHVASRPTSELYEIMANTPTRRTGLARSVAALSSTTPSMALSTPYERELRAIYHGGGQGEQEPRATGPGLYTQSAGLMPVQSQPLRIALFQSRRPTRALDDLDEEPLEEDGT</sequence>
<gene>
    <name evidence="3" type="ORF">CFIMG_000219RA</name>
</gene>
<feature type="compositionally biased region" description="Polar residues" evidence="1">
    <location>
        <begin position="117"/>
        <end position="147"/>
    </location>
</feature>
<feature type="compositionally biased region" description="Basic and acidic residues" evidence="1">
    <location>
        <begin position="213"/>
        <end position="230"/>
    </location>
</feature>
<dbReference type="Pfam" id="PF08457">
    <property type="entry name" value="Sfi1"/>
    <property type="match status" value="2"/>
</dbReference>
<feature type="region of interest" description="Disordered" evidence="1">
    <location>
        <begin position="200"/>
        <end position="230"/>
    </location>
</feature>
<feature type="region of interest" description="Disordered" evidence="1">
    <location>
        <begin position="1068"/>
        <end position="1089"/>
    </location>
</feature>
<reference evidence="3 4" key="1">
    <citation type="journal article" date="2013" name="Fungal Biol.">
        <title>Analysis of microsatellite markers in the genome of the plant pathogen Ceratocystis fimbriata.</title>
        <authorList>
            <person name="Simpson M.C."/>
            <person name="Wilken P.M."/>
            <person name="Coetzee M.P."/>
            <person name="Wingfield M.J."/>
            <person name="Wingfield B.D."/>
        </authorList>
    </citation>
    <scope>NUCLEOTIDE SEQUENCE [LARGE SCALE GENOMIC DNA]</scope>
    <source>
        <strain evidence="3 4">CBS 114723</strain>
    </source>
</reference>
<protein>
    <recommendedName>
        <fullName evidence="2">Sfi1 spindle body domain-containing protein</fullName>
    </recommendedName>
</protein>
<feature type="domain" description="Sfi1 spindle body" evidence="2">
    <location>
        <begin position="400"/>
        <end position="572"/>
    </location>
</feature>
<dbReference type="OrthoDB" id="5215300at2759"/>
<feature type="region of interest" description="Disordered" evidence="1">
    <location>
        <begin position="117"/>
        <end position="157"/>
    </location>
</feature>